<dbReference type="SUPFAM" id="SSF55729">
    <property type="entry name" value="Acyl-CoA N-acyltransferases (Nat)"/>
    <property type="match status" value="1"/>
</dbReference>
<evidence type="ECO:0000259" key="3">
    <source>
        <dbReference type="PROSITE" id="PS51186"/>
    </source>
</evidence>
<evidence type="ECO:0000256" key="1">
    <source>
        <dbReference type="ARBA" id="ARBA00022679"/>
    </source>
</evidence>
<dbReference type="CDD" id="cd04301">
    <property type="entry name" value="NAT_SF"/>
    <property type="match status" value="1"/>
</dbReference>
<comment type="caution">
    <text evidence="4">The sequence shown here is derived from an EMBL/GenBank/DDBJ whole genome shotgun (WGS) entry which is preliminary data.</text>
</comment>
<dbReference type="Pfam" id="PF00583">
    <property type="entry name" value="Acetyltransf_1"/>
    <property type="match status" value="1"/>
</dbReference>
<sequence length="166" mass="17579">MGPEERALAFLDAVLDPDFALVARNEAGRMLGMAGFKTAQGGLTGGGMADLARVYGWVGGLWRGLALSVLERQVQAGVFQMDGIFVAAEARGRGVGTALLDAVKAEATATGMREVQLDVIDTNPRARALYERQGFSPVGQTDTGPFRRVFGFSSATRMSWPVEPAG</sequence>
<evidence type="ECO:0000313" key="5">
    <source>
        <dbReference type="Proteomes" id="UP001193035"/>
    </source>
</evidence>
<dbReference type="PANTHER" id="PTHR43877">
    <property type="entry name" value="AMINOALKYLPHOSPHONATE N-ACETYLTRANSFERASE-RELATED-RELATED"/>
    <property type="match status" value="1"/>
</dbReference>
<dbReference type="EMBL" id="VCPD01000001">
    <property type="protein sequence ID" value="TMV10398.1"/>
    <property type="molecule type" value="Genomic_DNA"/>
</dbReference>
<keyword evidence="5" id="KW-1185">Reference proteome</keyword>
<keyword evidence="2" id="KW-0012">Acyltransferase</keyword>
<keyword evidence="1" id="KW-0808">Transferase</keyword>
<name>A0ABY2X4V2_9RHOB</name>
<accession>A0ABY2X4V2</accession>
<dbReference type="InterPro" id="IPR016181">
    <property type="entry name" value="Acyl_CoA_acyltransferase"/>
</dbReference>
<feature type="domain" description="N-acetyltransferase" evidence="3">
    <location>
        <begin position="1"/>
        <end position="163"/>
    </location>
</feature>
<dbReference type="InterPro" id="IPR050832">
    <property type="entry name" value="Bact_Acetyltransf"/>
</dbReference>
<dbReference type="Proteomes" id="UP001193035">
    <property type="component" value="Unassembled WGS sequence"/>
</dbReference>
<reference evidence="4 5" key="1">
    <citation type="submission" date="2019-05" db="EMBL/GenBank/DDBJ databases">
        <title>Ruegeria sp. nov., isolated from tidal flat.</title>
        <authorList>
            <person name="Kim W."/>
        </authorList>
    </citation>
    <scope>NUCLEOTIDE SEQUENCE [LARGE SCALE GENOMIC DNA]</scope>
    <source>
        <strain evidence="4 5">CAU 1488</strain>
    </source>
</reference>
<evidence type="ECO:0000313" key="4">
    <source>
        <dbReference type="EMBL" id="TMV10398.1"/>
    </source>
</evidence>
<proteinExistence type="predicted"/>
<gene>
    <name evidence="4" type="ORF">FGK63_04130</name>
</gene>
<dbReference type="InterPro" id="IPR000182">
    <property type="entry name" value="GNAT_dom"/>
</dbReference>
<protein>
    <submittedName>
        <fullName evidence="4">GNAT family N-acetyltransferase</fullName>
    </submittedName>
</protein>
<dbReference type="PROSITE" id="PS51186">
    <property type="entry name" value="GNAT"/>
    <property type="match status" value="1"/>
</dbReference>
<evidence type="ECO:0000256" key="2">
    <source>
        <dbReference type="ARBA" id="ARBA00023315"/>
    </source>
</evidence>
<organism evidence="4 5">
    <name type="scientific">Ruegeria sediminis</name>
    <dbReference type="NCBI Taxonomy" id="2583820"/>
    <lineage>
        <taxon>Bacteria</taxon>
        <taxon>Pseudomonadati</taxon>
        <taxon>Pseudomonadota</taxon>
        <taxon>Alphaproteobacteria</taxon>
        <taxon>Rhodobacterales</taxon>
        <taxon>Roseobacteraceae</taxon>
        <taxon>Ruegeria</taxon>
    </lineage>
</organism>
<dbReference type="Gene3D" id="3.40.630.30">
    <property type="match status" value="1"/>
</dbReference>